<keyword evidence="1" id="KW-0808">Transferase</keyword>
<name>A0A8C9XDJ4_SANLU</name>
<dbReference type="Proteomes" id="UP000694568">
    <property type="component" value="Unplaced"/>
</dbReference>
<protein>
    <recommendedName>
        <fullName evidence="4">HECT domain-containing protein</fullName>
    </recommendedName>
</protein>
<reference evidence="5" key="1">
    <citation type="submission" date="2025-08" db="UniProtKB">
        <authorList>
            <consortium name="Ensembl"/>
        </authorList>
    </citation>
    <scope>IDENTIFICATION</scope>
</reference>
<evidence type="ECO:0000313" key="5">
    <source>
        <dbReference type="Ensembl" id="ENSSLUP00000009496.1"/>
    </source>
</evidence>
<comment type="caution">
    <text evidence="3">Lacks conserved residue(s) required for the propagation of feature annotation.</text>
</comment>
<dbReference type="GeneTree" id="ENSGT00460000041731"/>
<keyword evidence="6" id="KW-1185">Reference proteome</keyword>
<dbReference type="PROSITE" id="PS50237">
    <property type="entry name" value="HECT"/>
    <property type="match status" value="1"/>
</dbReference>
<organism evidence="5 6">
    <name type="scientific">Sander lucioperca</name>
    <name type="common">Pike-perch</name>
    <name type="synonym">Perca lucioperca</name>
    <dbReference type="NCBI Taxonomy" id="283035"/>
    <lineage>
        <taxon>Eukaryota</taxon>
        <taxon>Metazoa</taxon>
        <taxon>Chordata</taxon>
        <taxon>Craniata</taxon>
        <taxon>Vertebrata</taxon>
        <taxon>Euteleostomi</taxon>
        <taxon>Actinopterygii</taxon>
        <taxon>Neopterygii</taxon>
        <taxon>Teleostei</taxon>
        <taxon>Neoteleostei</taxon>
        <taxon>Acanthomorphata</taxon>
        <taxon>Eupercaria</taxon>
        <taxon>Perciformes</taxon>
        <taxon>Percoidei</taxon>
        <taxon>Percidae</taxon>
        <taxon>Luciopercinae</taxon>
        <taxon>Sander</taxon>
    </lineage>
</organism>
<dbReference type="InterPro" id="IPR035983">
    <property type="entry name" value="Hect_E3_ubiquitin_ligase"/>
</dbReference>
<evidence type="ECO:0000313" key="6">
    <source>
        <dbReference type="Proteomes" id="UP000694568"/>
    </source>
</evidence>
<dbReference type="GO" id="GO:0004842">
    <property type="term" value="F:ubiquitin-protein transferase activity"/>
    <property type="evidence" value="ECO:0007669"/>
    <property type="project" value="InterPro"/>
</dbReference>
<dbReference type="SUPFAM" id="SSF56204">
    <property type="entry name" value="Hect, E3 ligase catalytic domain"/>
    <property type="match status" value="1"/>
</dbReference>
<evidence type="ECO:0000256" key="2">
    <source>
        <dbReference type="ARBA" id="ARBA00022786"/>
    </source>
</evidence>
<feature type="domain" description="HECT" evidence="4">
    <location>
        <begin position="207"/>
        <end position="239"/>
    </location>
</feature>
<dbReference type="Gene3D" id="3.90.1750.10">
    <property type="entry name" value="Hect, E3 ligase catalytic domains"/>
    <property type="match status" value="1"/>
</dbReference>
<proteinExistence type="predicted"/>
<reference evidence="5" key="2">
    <citation type="submission" date="2025-09" db="UniProtKB">
        <authorList>
            <consortium name="Ensembl"/>
        </authorList>
    </citation>
    <scope>IDENTIFICATION</scope>
</reference>
<accession>A0A8C9XDJ4</accession>
<dbReference type="AlphaFoldDB" id="A0A8C9XDJ4"/>
<dbReference type="InterPro" id="IPR000569">
    <property type="entry name" value="HECT_dom"/>
</dbReference>
<keyword evidence="2 3" id="KW-0833">Ubl conjugation pathway</keyword>
<dbReference type="Ensembl" id="ENSSLUT00000009799.1">
    <property type="protein sequence ID" value="ENSSLUP00000009496.1"/>
    <property type="gene ID" value="ENSSLUG00000004466.1"/>
</dbReference>
<evidence type="ECO:0000256" key="3">
    <source>
        <dbReference type="PROSITE-ProRule" id="PRU00104"/>
    </source>
</evidence>
<evidence type="ECO:0000256" key="1">
    <source>
        <dbReference type="ARBA" id="ARBA00022679"/>
    </source>
</evidence>
<sequence length="525" mass="58787">KTPKQSEELALLQAGMGRRTIQVPEGACHKEVLYVTLFYTAGAWMLHKAMGGSSQRRLTLVSPDEMGYTGAGLFKSWGGKGCLYVMPIQHRLDMSPLPYTAREFEAMPKARCVSCSEHVPLQLLSLHVETCTTPEVDETTCPICQDSHELELSGLISVSFLSFSNIFSISDVIRVLHERVDNTAIFSICVTREDMLERGMKQWQRQKKASPKNPLRVTFLGETGIDNGALRKEFLTEMVAGIQSRFFVGGDNGKTPKYSMTDMDKHHFKTVGEILAVSIAQGGPPPNFFMDWCYNYMSTGELDQEAITETAVTDPELIDLIQEVSMSFMFGWILSCGYTGPVSVEKKEDILSIVLYSTVRLLPMLQQICSGMKLYGLLSLVQKEKDICRQLFVLGSFSKVSGSLSPVFSEKGTMRRQRECRVVNFLQDFIQDMEDEGDKAVLINVGKFCQWLTGQAHIPLSHADWEGFSITIEFDHDCQVRFGTHSICYPIVNACSCSVTFPVAHLTTRGVQKGYCFFKGVLLEF</sequence>
<evidence type="ECO:0000259" key="4">
    <source>
        <dbReference type="PROSITE" id="PS50237"/>
    </source>
</evidence>